<dbReference type="EMBL" id="VOQS01000005">
    <property type="protein sequence ID" value="TXC80586.1"/>
    <property type="molecule type" value="Genomic_DNA"/>
</dbReference>
<keyword evidence="6" id="KW-0521">NADP</keyword>
<sequence>MNNPVFDCIGVGCGPSNLSIAALSHGKSEVRHIFLEKRTEFSWHDGMMLPGTSLSCTSGDGSSQYR</sequence>
<comment type="caution">
    <text evidence="8">The sequence shown here is derived from an EMBL/GenBank/DDBJ whole genome shotgun (WGS) entry which is preliminary data.</text>
</comment>
<dbReference type="RefSeq" id="WP_147238062.1">
    <property type="nucleotide sequence ID" value="NZ_JAZHFZ010000031.1"/>
</dbReference>
<keyword evidence="4" id="KW-0285">Flavoprotein</keyword>
<name>A0A5C6V807_9BURK</name>
<comment type="pathway">
    <text evidence="2">Siderophore biosynthesis.</text>
</comment>
<reference evidence="8 9" key="1">
    <citation type="journal article" date="2018" name="Int. J. Syst. Evol. Microbiol.">
        <title>Paraburkholderia azotifigens sp. nov., a nitrogen-fixing bacterium isolated from paddy soil.</title>
        <authorList>
            <person name="Choi G.M."/>
            <person name="Im W.T."/>
        </authorList>
    </citation>
    <scope>NUCLEOTIDE SEQUENCE [LARGE SCALE GENOMIC DNA]</scope>
    <source>
        <strain evidence="8 9">NF 2-5-3</strain>
    </source>
</reference>
<evidence type="ECO:0000313" key="8">
    <source>
        <dbReference type="EMBL" id="TXC80586.1"/>
    </source>
</evidence>
<gene>
    <name evidence="8" type="ORF">FRZ40_40725</name>
</gene>
<dbReference type="InterPro" id="IPR036188">
    <property type="entry name" value="FAD/NAD-bd_sf"/>
</dbReference>
<dbReference type="Proteomes" id="UP000321776">
    <property type="component" value="Unassembled WGS sequence"/>
</dbReference>
<keyword evidence="7" id="KW-0560">Oxidoreductase</keyword>
<evidence type="ECO:0000256" key="7">
    <source>
        <dbReference type="ARBA" id="ARBA00023002"/>
    </source>
</evidence>
<evidence type="ECO:0000256" key="3">
    <source>
        <dbReference type="ARBA" id="ARBA00007588"/>
    </source>
</evidence>
<dbReference type="PANTHER" id="PTHR42802:SF1">
    <property type="entry name" value="L-ORNITHINE N(5)-MONOOXYGENASE"/>
    <property type="match status" value="1"/>
</dbReference>
<evidence type="ECO:0000256" key="2">
    <source>
        <dbReference type="ARBA" id="ARBA00004924"/>
    </source>
</evidence>
<dbReference type="Pfam" id="PF13434">
    <property type="entry name" value="Lys_Orn_oxgnase"/>
    <property type="match status" value="1"/>
</dbReference>
<accession>A0A5C6V807</accession>
<dbReference type="Gene3D" id="3.50.50.60">
    <property type="entry name" value="FAD/NAD(P)-binding domain"/>
    <property type="match status" value="1"/>
</dbReference>
<dbReference type="PANTHER" id="PTHR42802">
    <property type="entry name" value="MONOOXYGENASE"/>
    <property type="match status" value="1"/>
</dbReference>
<organism evidence="8 9">
    <name type="scientific">Paraburkholderia azotifigens</name>
    <dbReference type="NCBI Taxonomy" id="2057004"/>
    <lineage>
        <taxon>Bacteria</taxon>
        <taxon>Pseudomonadati</taxon>
        <taxon>Pseudomonadota</taxon>
        <taxon>Betaproteobacteria</taxon>
        <taxon>Burkholderiales</taxon>
        <taxon>Burkholderiaceae</taxon>
        <taxon>Paraburkholderia</taxon>
    </lineage>
</organism>
<evidence type="ECO:0000313" key="9">
    <source>
        <dbReference type="Proteomes" id="UP000321776"/>
    </source>
</evidence>
<protein>
    <submittedName>
        <fullName evidence="8">Lysine N(6)-hydroxylase/L-ornithine N(5)-oxygenase family protein</fullName>
    </submittedName>
</protein>
<dbReference type="AlphaFoldDB" id="A0A5C6V807"/>
<dbReference type="InterPro" id="IPR025700">
    <property type="entry name" value="Lys/Orn_oxygenase"/>
</dbReference>
<dbReference type="GO" id="GO:0006879">
    <property type="term" value="P:intracellular iron ion homeostasis"/>
    <property type="evidence" value="ECO:0007669"/>
    <property type="project" value="TreeGrafter"/>
</dbReference>
<comment type="similarity">
    <text evidence="3">Belongs to the lysine N(6)-hydroxylase/L-ornithine N(5)-oxygenase family.</text>
</comment>
<comment type="cofactor">
    <cofactor evidence="1">
        <name>FAD</name>
        <dbReference type="ChEBI" id="CHEBI:57692"/>
    </cofactor>
</comment>
<evidence type="ECO:0000256" key="5">
    <source>
        <dbReference type="ARBA" id="ARBA00022827"/>
    </source>
</evidence>
<evidence type="ECO:0000256" key="4">
    <source>
        <dbReference type="ARBA" id="ARBA00022630"/>
    </source>
</evidence>
<keyword evidence="5" id="KW-0274">FAD</keyword>
<evidence type="ECO:0000256" key="6">
    <source>
        <dbReference type="ARBA" id="ARBA00022857"/>
    </source>
</evidence>
<dbReference type="GO" id="GO:0016491">
    <property type="term" value="F:oxidoreductase activity"/>
    <property type="evidence" value="ECO:0007669"/>
    <property type="project" value="UniProtKB-KW"/>
</dbReference>
<proteinExistence type="inferred from homology"/>
<evidence type="ECO:0000256" key="1">
    <source>
        <dbReference type="ARBA" id="ARBA00001974"/>
    </source>
</evidence>